<dbReference type="KEGG" id="psyr:N018_16605"/>
<feature type="transmembrane region" description="Helical" evidence="5">
    <location>
        <begin position="222"/>
        <end position="240"/>
    </location>
</feature>
<keyword evidence="4 5" id="KW-0472">Membrane</keyword>
<name>W0MT19_PSESX</name>
<dbReference type="EMBL" id="CP007014">
    <property type="protein sequence ID" value="AHG41734.1"/>
    <property type="molecule type" value="Genomic_DNA"/>
</dbReference>
<feature type="transmembrane region" description="Helical" evidence="5">
    <location>
        <begin position="104"/>
        <end position="121"/>
    </location>
</feature>
<dbReference type="RefSeq" id="WP_025390212.1">
    <property type="nucleotide sequence ID" value="NZ_CP007014.1"/>
</dbReference>
<dbReference type="HOGENOM" id="CLU_573486_0_0_6"/>
<gene>
    <name evidence="7" type="ORF">N018_16605</name>
</gene>
<sequence>MPLAMPLGLLFSLMFGVMIWLLPAPFVLMAAVGLAAAATVIRRPLWGLLLFCMIGTFLPYSTVQIGVRTTVSEALIMLTWGSYLLQAMFQEQARVPQMLRTEKLLVALMLFSAFPFLVGQLTVVAEGNGPINWVRWLFNLSILFLVPRLLTDSKTLENVILAMLGGTLLMLLLSISIYVSKGSATAIIPILGSLGYSGADTLSESLRSFSTRMGSPWMHPNVAGGALAMLIPLAFCFGMTRSGSARKLGLVVAALGTIGLLLTGSRGALVSLVAVMLWMARRRVPHFGRLLMGGIVAGVLLLMLYPPLQERLMGLFADDDVSTAIRFLEYSHFPDAMATFPFGIGFKTDPPVAGYTQFGISNLWLNFIYKIGLPGMLLFIAVTISWWKEVRPARGRIVLTRDNAIALGCMTGVLAALVSGLFDHYFSFTSVLAALFWLFIGISLHETRRLRAMAAKTDAAKTNRHSVAPPEPEASV</sequence>
<feature type="transmembrane region" description="Helical" evidence="5">
    <location>
        <begin position="425"/>
        <end position="444"/>
    </location>
</feature>
<dbReference type="PANTHER" id="PTHR37422:SF23">
    <property type="entry name" value="TEICHURONIC ACID BIOSYNTHESIS PROTEIN TUAE"/>
    <property type="match status" value="1"/>
</dbReference>
<dbReference type="InterPro" id="IPR051533">
    <property type="entry name" value="WaaL-like"/>
</dbReference>
<evidence type="ECO:0000256" key="4">
    <source>
        <dbReference type="ARBA" id="ARBA00023136"/>
    </source>
</evidence>
<feature type="transmembrane region" description="Helical" evidence="5">
    <location>
        <begin position="367"/>
        <end position="387"/>
    </location>
</feature>
<dbReference type="GO" id="GO:0016020">
    <property type="term" value="C:membrane"/>
    <property type="evidence" value="ECO:0007669"/>
    <property type="project" value="UniProtKB-SubCell"/>
</dbReference>
<accession>W0MT19</accession>
<evidence type="ECO:0000313" key="7">
    <source>
        <dbReference type="EMBL" id="AHG41734.1"/>
    </source>
</evidence>
<dbReference type="Pfam" id="PF04932">
    <property type="entry name" value="Wzy_C"/>
    <property type="match status" value="1"/>
</dbReference>
<organism evidence="7 8">
    <name type="scientific">Pseudomonas syringae CC1557</name>
    <dbReference type="NCBI Taxonomy" id="1357279"/>
    <lineage>
        <taxon>Bacteria</taxon>
        <taxon>Pseudomonadati</taxon>
        <taxon>Pseudomonadota</taxon>
        <taxon>Gammaproteobacteria</taxon>
        <taxon>Pseudomonadales</taxon>
        <taxon>Pseudomonadaceae</taxon>
        <taxon>Pseudomonas</taxon>
        <taxon>Pseudomonas syringae</taxon>
    </lineage>
</organism>
<dbReference type="InterPro" id="IPR007016">
    <property type="entry name" value="O-antigen_ligase-rel_domated"/>
</dbReference>
<feature type="transmembrane region" description="Helical" evidence="5">
    <location>
        <begin position="158"/>
        <end position="178"/>
    </location>
</feature>
<feature type="transmembrane region" description="Helical" evidence="5">
    <location>
        <begin position="45"/>
        <end position="67"/>
    </location>
</feature>
<protein>
    <submittedName>
        <fullName evidence="7">Membrane protein</fullName>
    </submittedName>
</protein>
<evidence type="ECO:0000256" key="1">
    <source>
        <dbReference type="ARBA" id="ARBA00004141"/>
    </source>
</evidence>
<evidence type="ECO:0000256" key="5">
    <source>
        <dbReference type="SAM" id="Phobius"/>
    </source>
</evidence>
<dbReference type="STRING" id="1357279.N018_16605"/>
<feature type="transmembrane region" description="Helical" evidence="5">
    <location>
        <begin position="399"/>
        <end position="419"/>
    </location>
</feature>
<dbReference type="eggNOG" id="COG3307">
    <property type="taxonomic scope" value="Bacteria"/>
</dbReference>
<feature type="transmembrane region" description="Helical" evidence="5">
    <location>
        <begin position="133"/>
        <end position="151"/>
    </location>
</feature>
<evidence type="ECO:0000256" key="2">
    <source>
        <dbReference type="ARBA" id="ARBA00022692"/>
    </source>
</evidence>
<dbReference type="PANTHER" id="PTHR37422">
    <property type="entry name" value="TEICHURONIC ACID BIOSYNTHESIS PROTEIN TUAE"/>
    <property type="match status" value="1"/>
</dbReference>
<keyword evidence="2 5" id="KW-0812">Transmembrane</keyword>
<feature type="domain" description="O-antigen ligase-related" evidence="6">
    <location>
        <begin position="252"/>
        <end position="380"/>
    </location>
</feature>
<feature type="transmembrane region" description="Helical" evidence="5">
    <location>
        <begin position="252"/>
        <end position="278"/>
    </location>
</feature>
<evidence type="ECO:0000259" key="6">
    <source>
        <dbReference type="Pfam" id="PF04932"/>
    </source>
</evidence>
<dbReference type="AlphaFoldDB" id="W0MT19"/>
<reference evidence="7 8" key="1">
    <citation type="submission" date="2013-12" db="EMBL/GenBank/DDBJ databases">
        <title>Interactions Between Genome Architecture and Virulence Genes in Pseudomonas syringae, strain CC1557 as a model.</title>
        <authorList>
            <person name="Baltrus D."/>
            <person name="Hockett K."/>
            <person name="Karlsrud E."/>
            <person name="Dougherty K."/>
            <person name="Nishimura M."/>
        </authorList>
    </citation>
    <scope>NUCLEOTIDE SEQUENCE [LARGE SCALE GENOMIC DNA]</scope>
    <source>
        <strain evidence="7 8">CC1557</strain>
    </source>
</reference>
<keyword evidence="3 5" id="KW-1133">Transmembrane helix</keyword>
<feature type="transmembrane region" description="Helical" evidence="5">
    <location>
        <begin position="290"/>
        <end position="308"/>
    </location>
</feature>
<evidence type="ECO:0000313" key="8">
    <source>
        <dbReference type="Proteomes" id="UP000019089"/>
    </source>
</evidence>
<proteinExistence type="predicted"/>
<evidence type="ECO:0000256" key="3">
    <source>
        <dbReference type="ARBA" id="ARBA00022989"/>
    </source>
</evidence>
<comment type="subcellular location">
    <subcellularLocation>
        <location evidence="1">Membrane</location>
        <topology evidence="1">Multi-pass membrane protein</topology>
    </subcellularLocation>
</comment>
<dbReference type="Proteomes" id="UP000019089">
    <property type="component" value="Chromosome"/>
</dbReference>